<dbReference type="RefSeq" id="WP_042977395.1">
    <property type="nucleotide sequence ID" value="NZ_JXHR01000028.1"/>
</dbReference>
<sequence>MITFFPTPYPEGELLYSILARYHVRSGNISPKATIEELFGSRSVTAVVDLPANIDSLISNLPIGNNQTSEKLIMENTLYPFYSAFLPPERAKTILQSMKGNSGVSIHNRIGVMASTIEENRYIKVCRECAIESLKTYGELYWGRSHQIPGVIICPKHKTLLYDSKVFIHPYNKHEFIPATTDNCTFNEEYIISPNIETVIGSEFIPKYIHVVDNVDKLLNHRYPNKPSEWFFSQYKEGLKLMGLANTNGSVRQKELREQFIEYYGESLLEIVQSSINNSDSSWLSMMVRKPHKTVHPIRHLLLIQFLGITLEELWNKENGYNPFGKAPFPCLNAGADHYLKPVVTNMTIRYDSKIKRPVGTFSCSCGFVYARKGPDSSEDDRYKIGRVKEFGEVWESKLKELFQMNLSMREIARRLKVDVNTVKKYGQKLGETEAELGNKSKDNLINKDSFRNKWLDLQKQYPEKSKTELRKVNSGLYTWLYRNDREWLNSNSPKKKQITTVNNRVDWEKRDVEILELVKTIVDEILNSNDKPERVTISRVGKKVDKLSLLEKHLSKLPRTNEYLLQNVESVRDYQIRRIKWAIKECEKVGYDLQWWRVAKIAGIREEWIEELREEFENICGGIF</sequence>
<reference evidence="3 4" key="1">
    <citation type="submission" date="2015-09" db="EMBL/GenBank/DDBJ databases">
        <title>Spore heat resistance.</title>
        <authorList>
            <person name="Boekhorst J."/>
            <person name="Berendsen E.M."/>
            <person name="Wells-Bennik M.H."/>
            <person name="Kuipers O.P."/>
        </authorList>
    </citation>
    <scope>NUCLEOTIDE SEQUENCE [LARGE SCALE GENOMIC DNA]</scope>
    <source>
        <strain evidence="3 4">B4122</strain>
    </source>
</reference>
<dbReference type="EMBL" id="LJZV01000032">
    <property type="protein sequence ID" value="KZD87334.1"/>
    <property type="molecule type" value="Genomic_DNA"/>
</dbReference>
<dbReference type="Gene3D" id="1.10.10.60">
    <property type="entry name" value="Homeodomain-like"/>
    <property type="match status" value="1"/>
</dbReference>
<dbReference type="Pfam" id="PF06527">
    <property type="entry name" value="TniQ"/>
    <property type="match status" value="1"/>
</dbReference>
<organism evidence="3 4">
    <name type="scientific">Bacillus subtilis</name>
    <dbReference type="NCBI Taxonomy" id="1423"/>
    <lineage>
        <taxon>Bacteria</taxon>
        <taxon>Bacillati</taxon>
        <taxon>Bacillota</taxon>
        <taxon>Bacilli</taxon>
        <taxon>Bacillales</taxon>
        <taxon>Bacillaceae</taxon>
        <taxon>Bacillus</taxon>
    </lineage>
</organism>
<dbReference type="Pfam" id="PF15978">
    <property type="entry name" value="TnsD"/>
    <property type="match status" value="1"/>
</dbReference>
<dbReference type="AlphaFoldDB" id="A0AAP1E399"/>
<feature type="domain" description="Transposon Tn7 transposition protein TnsD C-terminal" evidence="2">
    <location>
        <begin position="215"/>
        <end position="565"/>
    </location>
</feature>
<dbReference type="Proteomes" id="UP000076442">
    <property type="component" value="Unassembled WGS sequence"/>
</dbReference>
<protein>
    <submittedName>
        <fullName evidence="3">Tn7-like transposition protein D</fullName>
    </submittedName>
</protein>
<dbReference type="InterPro" id="IPR009492">
    <property type="entry name" value="TniQ"/>
</dbReference>
<gene>
    <name evidence="3" type="ORF">B4122_4558</name>
</gene>
<evidence type="ECO:0000259" key="2">
    <source>
        <dbReference type="Pfam" id="PF15978"/>
    </source>
</evidence>
<evidence type="ECO:0000313" key="3">
    <source>
        <dbReference type="EMBL" id="KZD87334.1"/>
    </source>
</evidence>
<accession>A0AAP1E399</accession>
<feature type="domain" description="TniQ" evidence="1">
    <location>
        <begin position="4"/>
        <end position="161"/>
    </location>
</feature>
<name>A0AAP1E399_BACIU</name>
<evidence type="ECO:0000313" key="4">
    <source>
        <dbReference type="Proteomes" id="UP000076442"/>
    </source>
</evidence>
<dbReference type="InterPro" id="IPR032750">
    <property type="entry name" value="TnsD_C"/>
</dbReference>
<proteinExistence type="predicted"/>
<evidence type="ECO:0000259" key="1">
    <source>
        <dbReference type="Pfam" id="PF06527"/>
    </source>
</evidence>
<comment type="caution">
    <text evidence="3">The sequence shown here is derived from an EMBL/GenBank/DDBJ whole genome shotgun (WGS) entry which is preliminary data.</text>
</comment>